<dbReference type="GO" id="GO:0008757">
    <property type="term" value="F:S-adenosylmethionine-dependent methyltransferase activity"/>
    <property type="evidence" value="ECO:0007669"/>
    <property type="project" value="UniProtKB-ARBA"/>
</dbReference>
<evidence type="ECO:0008006" key="3">
    <source>
        <dbReference type="Google" id="ProtNLM"/>
    </source>
</evidence>
<dbReference type="PANTHER" id="PTHR14614">
    <property type="entry name" value="HEPATOCELLULAR CARCINOMA-ASSOCIATED ANTIGEN"/>
    <property type="match status" value="1"/>
</dbReference>
<dbReference type="InterPro" id="IPR019410">
    <property type="entry name" value="Methyltransf_16"/>
</dbReference>
<dbReference type="SUPFAM" id="SSF53335">
    <property type="entry name" value="S-adenosyl-L-methionine-dependent methyltransferases"/>
    <property type="match status" value="1"/>
</dbReference>
<sequence length="217" mass="24522">LIPEQRSSIINQRAIIRYYRDLGREPRLLGDEKEQEQKQQELMRYDVALLLDVSTGCGGKIWPAAQVLGQYLAGKKEVLAEKWKGKTVVELGSGTGLVGFLLAKMGVGVETWVTDQDAMLALMERNLQLNSPGMLDPCHVAELNWGEFPLPQNVPSKPDVLLLADCVYLEVAFQPLVDTMIALSTAQTEILFCYMKRRKADKRFFTMLKKHFSFEDV</sequence>
<dbReference type="Pfam" id="PF10294">
    <property type="entry name" value="Methyltransf_16"/>
    <property type="match status" value="1"/>
</dbReference>
<accession>A0A316UTB6</accession>
<dbReference type="GeneID" id="37026000"/>
<name>A0A316UTB6_9BASI</name>
<dbReference type="STRING" id="1569628.A0A316UTB6"/>
<dbReference type="EMBL" id="KZ819665">
    <property type="protein sequence ID" value="PWN28529.1"/>
    <property type="molecule type" value="Genomic_DNA"/>
</dbReference>
<feature type="non-terminal residue" evidence="1">
    <location>
        <position position="1"/>
    </location>
</feature>
<dbReference type="Proteomes" id="UP000245884">
    <property type="component" value="Unassembled WGS sequence"/>
</dbReference>
<protein>
    <recommendedName>
        <fullName evidence="3">EFMT3 methyltransferase</fullName>
    </recommendedName>
</protein>
<evidence type="ECO:0000313" key="1">
    <source>
        <dbReference type="EMBL" id="PWN28529.1"/>
    </source>
</evidence>
<dbReference type="AlphaFoldDB" id="A0A316UTB6"/>
<proteinExistence type="predicted"/>
<dbReference type="InterPro" id="IPR029063">
    <property type="entry name" value="SAM-dependent_MTases_sf"/>
</dbReference>
<reference evidence="1 2" key="1">
    <citation type="journal article" date="2018" name="Mol. Biol. Evol.">
        <title>Broad Genomic Sampling Reveals a Smut Pathogenic Ancestry of the Fungal Clade Ustilaginomycotina.</title>
        <authorList>
            <person name="Kijpornyongpan T."/>
            <person name="Mondo S.J."/>
            <person name="Barry K."/>
            <person name="Sandor L."/>
            <person name="Lee J."/>
            <person name="Lipzen A."/>
            <person name="Pangilinan J."/>
            <person name="LaButti K."/>
            <person name="Hainaut M."/>
            <person name="Henrissat B."/>
            <person name="Grigoriev I.V."/>
            <person name="Spatafora J.W."/>
            <person name="Aime M.C."/>
        </authorList>
    </citation>
    <scope>NUCLEOTIDE SEQUENCE [LARGE SCALE GENOMIC DNA]</scope>
    <source>
        <strain evidence="1 2">MCA 5214</strain>
    </source>
</reference>
<dbReference type="OrthoDB" id="407325at2759"/>
<feature type="non-terminal residue" evidence="1">
    <location>
        <position position="217"/>
    </location>
</feature>
<dbReference type="Gene3D" id="3.40.50.150">
    <property type="entry name" value="Vaccinia Virus protein VP39"/>
    <property type="match status" value="1"/>
</dbReference>
<keyword evidence="2" id="KW-1185">Reference proteome</keyword>
<evidence type="ECO:0000313" key="2">
    <source>
        <dbReference type="Proteomes" id="UP000245884"/>
    </source>
</evidence>
<organism evidence="1 2">
    <name type="scientific">Jaminaea rosea</name>
    <dbReference type="NCBI Taxonomy" id="1569628"/>
    <lineage>
        <taxon>Eukaryota</taxon>
        <taxon>Fungi</taxon>
        <taxon>Dikarya</taxon>
        <taxon>Basidiomycota</taxon>
        <taxon>Ustilaginomycotina</taxon>
        <taxon>Exobasidiomycetes</taxon>
        <taxon>Microstromatales</taxon>
        <taxon>Microstromatales incertae sedis</taxon>
        <taxon>Jaminaea</taxon>
    </lineage>
</organism>
<dbReference type="RefSeq" id="XP_025363141.1">
    <property type="nucleotide sequence ID" value="XM_025504177.1"/>
</dbReference>
<gene>
    <name evidence="1" type="ORF">BDZ90DRAFT_213789</name>
</gene>
<dbReference type="PANTHER" id="PTHR14614:SF132">
    <property type="entry name" value="PROTEIN-LYSINE METHYLTRANSFERASE C42C1.13"/>
    <property type="match status" value="1"/>
</dbReference>